<dbReference type="Pfam" id="PF07734">
    <property type="entry name" value="FBA_1"/>
    <property type="match status" value="1"/>
</dbReference>
<accession>A0A398AIK5</accession>
<dbReference type="InterPro" id="IPR017451">
    <property type="entry name" value="F-box-assoc_interact_dom"/>
</dbReference>
<dbReference type="SMART" id="SM00256">
    <property type="entry name" value="FBOX"/>
    <property type="match status" value="1"/>
</dbReference>
<dbReference type="InterPro" id="IPR001810">
    <property type="entry name" value="F-box_dom"/>
</dbReference>
<evidence type="ECO:0000313" key="2">
    <source>
        <dbReference type="EMBL" id="RID77617.1"/>
    </source>
</evidence>
<evidence type="ECO:0000259" key="1">
    <source>
        <dbReference type="PROSITE" id="PS50181"/>
    </source>
</evidence>
<name>A0A398AIK5_BRACM</name>
<dbReference type="InterPro" id="IPR050796">
    <property type="entry name" value="SCF_F-box_component"/>
</dbReference>
<reference evidence="2 3" key="1">
    <citation type="submission" date="2018-06" db="EMBL/GenBank/DDBJ databases">
        <title>WGS assembly of Brassica rapa FPsc.</title>
        <authorList>
            <person name="Bowman J."/>
            <person name="Kohchi T."/>
            <person name="Yamato K."/>
            <person name="Jenkins J."/>
            <person name="Shu S."/>
            <person name="Ishizaki K."/>
            <person name="Yamaoka S."/>
            <person name="Nishihama R."/>
            <person name="Nakamura Y."/>
            <person name="Berger F."/>
            <person name="Adam C."/>
            <person name="Aki S."/>
            <person name="Althoff F."/>
            <person name="Araki T."/>
            <person name="Arteaga-Vazquez M."/>
            <person name="Balasubrmanian S."/>
            <person name="Bauer D."/>
            <person name="Boehm C."/>
            <person name="Briginshaw L."/>
            <person name="Caballero-Perez J."/>
            <person name="Catarino B."/>
            <person name="Chen F."/>
            <person name="Chiyoda S."/>
            <person name="Chovatia M."/>
            <person name="Davies K."/>
            <person name="Delmans M."/>
            <person name="Demura T."/>
            <person name="Dierschke T."/>
            <person name="Dolan L."/>
            <person name="Dorantes-Acosta A."/>
            <person name="Eklund D."/>
            <person name="Florent S."/>
            <person name="Flores-Sandoval E."/>
            <person name="Fujiyama A."/>
            <person name="Fukuzawa H."/>
            <person name="Galik B."/>
            <person name="Grimanelli D."/>
            <person name="Grimwood J."/>
            <person name="Grossniklaus U."/>
            <person name="Hamada T."/>
            <person name="Haseloff J."/>
            <person name="Hetherington A."/>
            <person name="Higo A."/>
            <person name="Hirakawa Y."/>
            <person name="Hundley H."/>
            <person name="Ikeda Y."/>
            <person name="Inoue K."/>
            <person name="Inoue S."/>
            <person name="Ishida S."/>
            <person name="Jia Q."/>
            <person name="Kakita M."/>
            <person name="Kanazawa T."/>
            <person name="Kawai Y."/>
            <person name="Kawashima T."/>
            <person name="Kennedy M."/>
            <person name="Kinose K."/>
            <person name="Kinoshita T."/>
            <person name="Kohara Y."/>
            <person name="Koide E."/>
            <person name="Komatsu K."/>
            <person name="Kopischke S."/>
            <person name="Kubo M."/>
            <person name="Kyozuka J."/>
            <person name="Lagercrantz U."/>
            <person name="Lin S."/>
            <person name="Lindquist E."/>
            <person name="Lipzen A."/>
            <person name="Lu C."/>
            <person name="Luna E."/>
            <person name="Martienssen R."/>
            <person name="Minamino N."/>
            <person name="Mizutani M."/>
            <person name="Mizutani M."/>
            <person name="Mochizuki N."/>
            <person name="Monte I."/>
            <person name="Mosher R."/>
            <person name="Nagasaki H."/>
            <person name="Nakagami H."/>
            <person name="Naramoto S."/>
            <person name="Nishitani K."/>
            <person name="Ohtani M."/>
            <person name="Okamoto T."/>
            <person name="Okumura M."/>
            <person name="Phillips J."/>
            <person name="Pollak B."/>
            <person name="Reinders A."/>
            <person name="Roevekamp M."/>
            <person name="Sano R."/>
            <person name="Sawa S."/>
            <person name="Schmid M."/>
            <person name="Shirakawa M."/>
            <person name="Solano R."/>
            <person name="Spunde A."/>
            <person name="Suetsugu N."/>
            <person name="Sugano S."/>
            <person name="Sugiyama A."/>
            <person name="Sun R."/>
            <person name="Suzuki Y."/>
            <person name="Takenaka M."/>
            <person name="Takezawa D."/>
            <person name="Tomogane H."/>
            <person name="Tsuzuki M."/>
            <person name="Ueda T."/>
            <person name="Umeda M."/>
            <person name="Ward J."/>
            <person name="Watanabe Y."/>
            <person name="Yazaki K."/>
            <person name="Yokoyama R."/>
            <person name="Yoshitake Y."/>
            <person name="Yotsui I."/>
            <person name="Zachgo S."/>
            <person name="Schmutz J."/>
        </authorList>
    </citation>
    <scope>NUCLEOTIDE SEQUENCE [LARGE SCALE GENOMIC DNA]</scope>
    <source>
        <strain evidence="3">cv. B-3</strain>
    </source>
</reference>
<evidence type="ECO:0000313" key="3">
    <source>
        <dbReference type="Proteomes" id="UP000264353"/>
    </source>
</evidence>
<protein>
    <recommendedName>
        <fullName evidence="1">F-box domain-containing protein</fullName>
    </recommendedName>
</protein>
<proteinExistence type="predicted"/>
<organism evidence="2 3">
    <name type="scientific">Brassica campestris</name>
    <name type="common">Field mustard</name>
    <dbReference type="NCBI Taxonomy" id="3711"/>
    <lineage>
        <taxon>Eukaryota</taxon>
        <taxon>Viridiplantae</taxon>
        <taxon>Streptophyta</taxon>
        <taxon>Embryophyta</taxon>
        <taxon>Tracheophyta</taxon>
        <taxon>Spermatophyta</taxon>
        <taxon>Magnoliopsida</taxon>
        <taxon>eudicotyledons</taxon>
        <taxon>Gunneridae</taxon>
        <taxon>Pentapetalae</taxon>
        <taxon>rosids</taxon>
        <taxon>malvids</taxon>
        <taxon>Brassicales</taxon>
        <taxon>Brassicaceae</taxon>
        <taxon>Brassiceae</taxon>
        <taxon>Brassica</taxon>
    </lineage>
</organism>
<dbReference type="EMBL" id="CM010628">
    <property type="protein sequence ID" value="RID77617.1"/>
    <property type="molecule type" value="Genomic_DNA"/>
</dbReference>
<dbReference type="InterPro" id="IPR036047">
    <property type="entry name" value="F-box-like_dom_sf"/>
</dbReference>
<dbReference type="InterPro" id="IPR006527">
    <property type="entry name" value="F-box-assoc_dom_typ1"/>
</dbReference>
<dbReference type="CDD" id="cd22157">
    <property type="entry name" value="F-box_AtFBW1-like"/>
    <property type="match status" value="1"/>
</dbReference>
<dbReference type="SUPFAM" id="SSF81383">
    <property type="entry name" value="F-box domain"/>
    <property type="match status" value="1"/>
</dbReference>
<dbReference type="PANTHER" id="PTHR31672:SF13">
    <property type="entry name" value="F-BOX PROTEIN CPR30-LIKE"/>
    <property type="match status" value="1"/>
</dbReference>
<dbReference type="PROSITE" id="PS50181">
    <property type="entry name" value="FBOX"/>
    <property type="match status" value="1"/>
</dbReference>
<dbReference type="PANTHER" id="PTHR31672">
    <property type="entry name" value="BNACNNG10540D PROTEIN"/>
    <property type="match status" value="1"/>
</dbReference>
<dbReference type="NCBIfam" id="TIGR01640">
    <property type="entry name" value="F_box_assoc_1"/>
    <property type="match status" value="1"/>
</dbReference>
<dbReference type="Pfam" id="PF00646">
    <property type="entry name" value="F-box"/>
    <property type="match status" value="1"/>
</dbReference>
<dbReference type="AlphaFoldDB" id="A0A398AIK5"/>
<gene>
    <name evidence="2" type="ORF">BRARA_A00514</name>
</gene>
<sequence length="369" mass="42901">MPQQLPKDLIGDILCLLPLKSLARFRAVCKEWNTIWEDKSFSNHYLSRMRPQFMVATKYQTCSIEINLDEEDHVLSSIVERDITLEYPCETHTSIGYCDGFVLFCMYKKGFAIWNPWVRQNKFIENQEFDFCGIGYDVTGYKIFGLMSFYDSSGEDNYKVAIYECKSEVWKFINDTGLEPRRLIMQDNIVSIKGNLYVIAIDRKTRESFLQSFDFSEDKFKTICANLPSMEGCFTGLLAVFRGDRVSLLMQSEEVDMKVEILVSKQRVDEHGEVLVWINFMTVSIPDFPSLQPHILYPRPTYFVDGEKRLFVCAFDETEHLCIYIVKGDVLSKIPIDSVLGDIFFTTYMSYIPSFNSIPCVSRESERFQ</sequence>
<dbReference type="Proteomes" id="UP000264353">
    <property type="component" value="Chromosome A1"/>
</dbReference>
<dbReference type="Gene3D" id="1.20.1280.50">
    <property type="match status" value="1"/>
</dbReference>
<feature type="domain" description="F-box" evidence="1">
    <location>
        <begin position="1"/>
        <end position="49"/>
    </location>
</feature>